<keyword evidence="1" id="KW-0540">Nuclease</keyword>
<keyword evidence="3" id="KW-0238">DNA-binding</keyword>
<gene>
    <name evidence="7" type="ORF">SAMN05192557_0327</name>
</gene>
<dbReference type="SUPFAM" id="SSF47807">
    <property type="entry name" value="5' to 3' exonuclease, C-terminal subdomain"/>
    <property type="match status" value="1"/>
</dbReference>
<dbReference type="GO" id="GO:0017108">
    <property type="term" value="F:5'-flap endonuclease activity"/>
    <property type="evidence" value="ECO:0007669"/>
    <property type="project" value="InterPro"/>
</dbReference>
<dbReference type="GO" id="GO:0008409">
    <property type="term" value="F:5'-3' exonuclease activity"/>
    <property type="evidence" value="ECO:0007669"/>
    <property type="project" value="InterPro"/>
</dbReference>
<proteinExistence type="predicted"/>
<protein>
    <recommendedName>
        <fullName evidence="5">5'-3' exonuclease</fullName>
    </recommendedName>
</protein>
<dbReference type="SMART" id="SM00475">
    <property type="entry name" value="53EXOc"/>
    <property type="match status" value="1"/>
</dbReference>
<dbReference type="AlphaFoldDB" id="A0A662Z336"/>
<evidence type="ECO:0000259" key="6">
    <source>
        <dbReference type="SMART" id="SM00475"/>
    </source>
</evidence>
<dbReference type="CDD" id="cd09898">
    <property type="entry name" value="H3TH_53EXO"/>
    <property type="match status" value="1"/>
</dbReference>
<dbReference type="PANTHER" id="PTHR42646">
    <property type="entry name" value="FLAP ENDONUCLEASE XNI"/>
    <property type="match status" value="1"/>
</dbReference>
<dbReference type="Gene3D" id="1.10.150.20">
    <property type="entry name" value="5' to 3' exonuclease, C-terminal subdomain"/>
    <property type="match status" value="1"/>
</dbReference>
<evidence type="ECO:0000256" key="1">
    <source>
        <dbReference type="ARBA" id="ARBA00022722"/>
    </source>
</evidence>
<dbReference type="CDD" id="cd09859">
    <property type="entry name" value="PIN_53EXO"/>
    <property type="match status" value="1"/>
</dbReference>
<dbReference type="SMART" id="SM00279">
    <property type="entry name" value="HhH2"/>
    <property type="match status" value="1"/>
</dbReference>
<evidence type="ECO:0000313" key="8">
    <source>
        <dbReference type="Proteomes" id="UP000243605"/>
    </source>
</evidence>
<dbReference type="InterPro" id="IPR036279">
    <property type="entry name" value="5-3_exonuclease_C_sf"/>
</dbReference>
<evidence type="ECO:0000313" key="7">
    <source>
        <dbReference type="EMBL" id="SEV83275.1"/>
    </source>
</evidence>
<dbReference type="SUPFAM" id="SSF88723">
    <property type="entry name" value="PIN domain-like"/>
    <property type="match status" value="1"/>
</dbReference>
<dbReference type="InterPro" id="IPR020046">
    <property type="entry name" value="5-3_exonucl_a-hlix_arch_N"/>
</dbReference>
<evidence type="ECO:0000256" key="3">
    <source>
        <dbReference type="ARBA" id="ARBA00023125"/>
    </source>
</evidence>
<keyword evidence="7" id="KW-0269">Exonuclease</keyword>
<dbReference type="RefSeq" id="WP_091473270.1">
    <property type="nucleotide sequence ID" value="NZ_FOIT01000001.1"/>
</dbReference>
<dbReference type="OrthoDB" id="9806424at2"/>
<keyword evidence="8" id="KW-1185">Reference proteome</keyword>
<evidence type="ECO:0000256" key="4">
    <source>
        <dbReference type="ARBA" id="ARBA00049957"/>
    </source>
</evidence>
<reference evidence="7 8" key="1">
    <citation type="submission" date="2016-10" db="EMBL/GenBank/DDBJ databases">
        <authorList>
            <person name="Varghese N."/>
            <person name="Submissions S."/>
        </authorList>
    </citation>
    <scope>NUCLEOTIDE SEQUENCE [LARGE SCALE GENOMIC DNA]</scope>
    <source>
        <strain evidence="7 8">IBRC-M10081</strain>
    </source>
</reference>
<comment type="function">
    <text evidence="4">5'-3' exonuclease acting preferentially on double-stranded DNA.</text>
</comment>
<evidence type="ECO:0000256" key="2">
    <source>
        <dbReference type="ARBA" id="ARBA00022801"/>
    </source>
</evidence>
<accession>A0A662Z336</accession>
<dbReference type="InterPro" id="IPR029060">
    <property type="entry name" value="PIN-like_dom_sf"/>
</dbReference>
<dbReference type="Gene3D" id="3.40.50.1010">
    <property type="entry name" value="5'-nuclease"/>
    <property type="match status" value="1"/>
</dbReference>
<dbReference type="EMBL" id="FOIT01000001">
    <property type="protein sequence ID" value="SEV83275.1"/>
    <property type="molecule type" value="Genomic_DNA"/>
</dbReference>
<dbReference type="Pfam" id="PF01367">
    <property type="entry name" value="5_3_exonuc"/>
    <property type="match status" value="1"/>
</dbReference>
<dbReference type="InterPro" id="IPR002421">
    <property type="entry name" value="5-3_exonuclease"/>
</dbReference>
<feature type="domain" description="5'-3' exonuclease" evidence="6">
    <location>
        <begin position="4"/>
        <end position="265"/>
    </location>
</feature>
<dbReference type="PANTHER" id="PTHR42646:SF2">
    <property type="entry name" value="5'-3' EXONUCLEASE FAMILY PROTEIN"/>
    <property type="match status" value="1"/>
</dbReference>
<dbReference type="Pfam" id="PF02739">
    <property type="entry name" value="5_3_exonuc_N"/>
    <property type="match status" value="1"/>
</dbReference>
<name>A0A662Z336_9STAP</name>
<dbReference type="InterPro" id="IPR020045">
    <property type="entry name" value="DNA_polI_H3TH"/>
</dbReference>
<dbReference type="InterPro" id="IPR008918">
    <property type="entry name" value="HhH2"/>
</dbReference>
<dbReference type="InterPro" id="IPR038969">
    <property type="entry name" value="FEN"/>
</dbReference>
<dbReference type="FunFam" id="1.10.150.20:FF:000003">
    <property type="entry name" value="DNA polymerase I"/>
    <property type="match status" value="1"/>
</dbReference>
<evidence type="ECO:0000256" key="5">
    <source>
        <dbReference type="ARBA" id="ARBA00050026"/>
    </source>
</evidence>
<dbReference type="GO" id="GO:0003677">
    <property type="term" value="F:DNA binding"/>
    <property type="evidence" value="ECO:0007669"/>
    <property type="project" value="UniProtKB-KW"/>
</dbReference>
<organism evidence="7 8">
    <name type="scientific">Aliicoccus persicus</name>
    <dbReference type="NCBI Taxonomy" id="930138"/>
    <lineage>
        <taxon>Bacteria</taxon>
        <taxon>Bacillati</taxon>
        <taxon>Bacillota</taxon>
        <taxon>Bacilli</taxon>
        <taxon>Bacillales</taxon>
        <taxon>Staphylococcaceae</taxon>
        <taxon>Aliicoccus</taxon>
    </lineage>
</organism>
<dbReference type="Proteomes" id="UP000243605">
    <property type="component" value="Unassembled WGS sequence"/>
</dbReference>
<sequence>MTRKYLIIDGMALLFRHFFATSFKEQYMYNSKNIATNGIQGVVRHMFKLISMTNPSHVIVVWDMGAHTIRNEWFNGYKKNRPLPPEQLVPQFDHVKEVIHALGIRQIGAEGYEADDIIGTLTRIIDNAIIVSGDRDLLQILDENKNNELWLTKKGFTEYNIYDFDRFVEEYGVLPEQFVDVKALMGDPGDGYFGVSGVGEKTALKLIKKYQSIEGIISHMDELTPRMREKIENDFESLNMSLKLAALITNVPIPIKEILEQSAYTVDIAHIKEQLDRFELTISSRYMDSLIFGELNG</sequence>
<keyword evidence="2" id="KW-0378">Hydrolase</keyword>
<dbReference type="GO" id="GO:0033567">
    <property type="term" value="P:DNA replication, Okazaki fragment processing"/>
    <property type="evidence" value="ECO:0007669"/>
    <property type="project" value="InterPro"/>
</dbReference>